<dbReference type="FunCoup" id="A0A0V0QQK1">
    <property type="interactions" value="484"/>
</dbReference>
<comment type="function">
    <text evidence="7">Essential for pre-mRNA splicing. Implicated in the formation of stable, biologically active snRNP structures.</text>
</comment>
<dbReference type="Pfam" id="PF01423">
    <property type="entry name" value="LSM"/>
    <property type="match status" value="1"/>
</dbReference>
<feature type="region of interest" description="Disordered" evidence="8">
    <location>
        <begin position="85"/>
        <end position="110"/>
    </location>
</feature>
<evidence type="ECO:0000256" key="1">
    <source>
        <dbReference type="ARBA" id="ARBA00004123"/>
    </source>
</evidence>
<dbReference type="PANTHER" id="PTHR23338">
    <property type="entry name" value="SMALL NUCLEAR RIBONUCLEOPROTEIN SM"/>
    <property type="match status" value="1"/>
</dbReference>
<reference evidence="10 11" key="1">
    <citation type="journal article" date="2015" name="Sci. Rep.">
        <title>Genome of the facultative scuticociliatosis pathogen Pseudocohnilembus persalinus provides insight into its virulence through horizontal gene transfer.</title>
        <authorList>
            <person name="Xiong J."/>
            <person name="Wang G."/>
            <person name="Cheng J."/>
            <person name="Tian M."/>
            <person name="Pan X."/>
            <person name="Warren A."/>
            <person name="Jiang C."/>
            <person name="Yuan D."/>
            <person name="Miao W."/>
        </authorList>
    </citation>
    <scope>NUCLEOTIDE SEQUENCE [LARGE SCALE GENOMIC DNA]</scope>
    <source>
        <strain evidence="10">36N120E</strain>
    </source>
</reference>
<dbReference type="InParanoid" id="A0A0V0QQK1"/>
<keyword evidence="4 7" id="KW-0539">Nucleus</keyword>
<name>A0A0V0QQK1_PSEPJ</name>
<dbReference type="Proteomes" id="UP000054937">
    <property type="component" value="Unassembled WGS sequence"/>
</dbReference>
<dbReference type="OMA" id="ISMNTHM"/>
<comment type="subcellular location">
    <subcellularLocation>
        <location evidence="1 7">Nucleus</location>
    </subcellularLocation>
</comment>
<dbReference type="EMBL" id="LDAU01000119">
    <property type="protein sequence ID" value="KRX04314.1"/>
    <property type="molecule type" value="Genomic_DNA"/>
</dbReference>
<keyword evidence="11" id="KW-1185">Reference proteome</keyword>
<evidence type="ECO:0000256" key="2">
    <source>
        <dbReference type="ARBA" id="ARBA00008146"/>
    </source>
</evidence>
<dbReference type="GO" id="GO:0003723">
    <property type="term" value="F:RNA binding"/>
    <property type="evidence" value="ECO:0007669"/>
    <property type="project" value="InterPro"/>
</dbReference>
<evidence type="ECO:0000313" key="11">
    <source>
        <dbReference type="Proteomes" id="UP000054937"/>
    </source>
</evidence>
<dbReference type="InterPro" id="IPR027141">
    <property type="entry name" value="LSm4/Sm_D1/D3"/>
</dbReference>
<evidence type="ECO:0000313" key="10">
    <source>
        <dbReference type="EMBL" id="KRX04314.1"/>
    </source>
</evidence>
<comment type="caution">
    <text evidence="10">The sequence shown here is derived from an EMBL/GenBank/DDBJ whole genome shotgun (WGS) entry which is preliminary data.</text>
</comment>
<dbReference type="GO" id="GO:0010468">
    <property type="term" value="P:regulation of gene expression"/>
    <property type="evidence" value="ECO:0007669"/>
    <property type="project" value="UniProtKB-ARBA"/>
</dbReference>
<feature type="compositionally biased region" description="Basic residues" evidence="8">
    <location>
        <begin position="97"/>
        <end position="110"/>
    </location>
</feature>
<dbReference type="InterPro" id="IPR034102">
    <property type="entry name" value="Sm_D1"/>
</dbReference>
<evidence type="ECO:0000256" key="3">
    <source>
        <dbReference type="ARBA" id="ARBA00022737"/>
    </source>
</evidence>
<protein>
    <recommendedName>
        <fullName evidence="7">Small nuclear ribonucleoprotein Sm D1</fullName>
    </recommendedName>
    <alternativeName>
        <fullName evidence="7">snRNP core protein D1</fullName>
    </alternativeName>
</protein>
<keyword evidence="7" id="KW-0507">mRNA processing</keyword>
<keyword evidence="5 7" id="KW-0687">Ribonucleoprotein</keyword>
<keyword evidence="3" id="KW-0677">Repeat</keyword>
<dbReference type="GO" id="GO:0031981">
    <property type="term" value="C:nuclear lumen"/>
    <property type="evidence" value="ECO:0007669"/>
    <property type="project" value="UniProtKB-ARBA"/>
</dbReference>
<dbReference type="GO" id="GO:0000387">
    <property type="term" value="P:spliceosomal snRNP assembly"/>
    <property type="evidence" value="ECO:0007669"/>
    <property type="project" value="UniProtKB-UniRule"/>
</dbReference>
<sequence>MKLVRFLMKMKSQSVTIQLKNGTLVEGTIQGVDVKMNTHLEFVTLQIKGKQPVKLDSLSIRGATIRYFILPEALPLDTLLVDDGKQNKQSRQAQLRKGGRKIKKPQFAKR</sequence>
<dbReference type="AlphaFoldDB" id="A0A0V0QQK1"/>
<dbReference type="InterPro" id="IPR010920">
    <property type="entry name" value="LSM_dom_sf"/>
</dbReference>
<organism evidence="10 11">
    <name type="scientific">Pseudocohnilembus persalinus</name>
    <name type="common">Ciliate</name>
    <dbReference type="NCBI Taxonomy" id="266149"/>
    <lineage>
        <taxon>Eukaryota</taxon>
        <taxon>Sar</taxon>
        <taxon>Alveolata</taxon>
        <taxon>Ciliophora</taxon>
        <taxon>Intramacronucleata</taxon>
        <taxon>Oligohymenophorea</taxon>
        <taxon>Scuticociliatia</taxon>
        <taxon>Philasterida</taxon>
        <taxon>Pseudocohnilembidae</taxon>
        <taxon>Pseudocohnilembus</taxon>
    </lineage>
</organism>
<dbReference type="InterPro" id="IPR001163">
    <property type="entry name" value="Sm_dom_euk/arc"/>
</dbReference>
<comment type="function">
    <text evidence="6">Involved in splicing regulation. Facilitates post-transcriptional gene silencing (PTGS) by limiting the degradation of transgene aberrant RNAs by the RNA quality control (RQC) machinery, thus favoring their entry into cytoplasmic siRNA bodies where they can trigger PTGS. Does not participate in the production of small RNAs.</text>
</comment>
<keyword evidence="7" id="KW-0508">mRNA splicing</keyword>
<dbReference type="FunFam" id="2.30.30.100:FF:000008">
    <property type="entry name" value="Small nuclear ribonucleoprotein Sm D1"/>
    <property type="match status" value="1"/>
</dbReference>
<dbReference type="PROSITE" id="PS52002">
    <property type="entry name" value="SM"/>
    <property type="match status" value="1"/>
</dbReference>
<dbReference type="CDD" id="cd01724">
    <property type="entry name" value="Sm_D1"/>
    <property type="match status" value="1"/>
</dbReference>
<gene>
    <name evidence="10" type="ORF">PPERSA_03554</name>
</gene>
<evidence type="ECO:0000259" key="9">
    <source>
        <dbReference type="PROSITE" id="PS52002"/>
    </source>
</evidence>
<proteinExistence type="inferred from homology"/>
<dbReference type="SMART" id="SM00651">
    <property type="entry name" value="Sm"/>
    <property type="match status" value="1"/>
</dbReference>
<evidence type="ECO:0000256" key="7">
    <source>
        <dbReference type="RuleBase" id="RU365054"/>
    </source>
</evidence>
<dbReference type="OrthoDB" id="304143at2759"/>
<dbReference type="Gene3D" id="2.30.30.100">
    <property type="match status" value="1"/>
</dbReference>
<evidence type="ECO:0000256" key="8">
    <source>
        <dbReference type="SAM" id="MobiDB-lite"/>
    </source>
</evidence>
<dbReference type="GO" id="GO:1990904">
    <property type="term" value="C:ribonucleoprotein complex"/>
    <property type="evidence" value="ECO:0007669"/>
    <property type="project" value="UniProtKB-KW"/>
</dbReference>
<feature type="domain" description="Sm" evidence="9">
    <location>
        <begin position="2"/>
        <end position="74"/>
    </location>
</feature>
<accession>A0A0V0QQK1</accession>
<comment type="similarity">
    <text evidence="2 7">Belongs to the snRNP core protein family.</text>
</comment>
<evidence type="ECO:0000256" key="6">
    <source>
        <dbReference type="ARBA" id="ARBA00054531"/>
    </source>
</evidence>
<evidence type="ECO:0000256" key="4">
    <source>
        <dbReference type="ARBA" id="ARBA00023242"/>
    </source>
</evidence>
<dbReference type="InterPro" id="IPR047575">
    <property type="entry name" value="Sm"/>
</dbReference>
<dbReference type="SUPFAM" id="SSF50182">
    <property type="entry name" value="Sm-like ribonucleoproteins"/>
    <property type="match status" value="1"/>
</dbReference>
<evidence type="ECO:0000256" key="5">
    <source>
        <dbReference type="ARBA" id="ARBA00023274"/>
    </source>
</evidence>